<proteinExistence type="inferred from homology"/>
<dbReference type="GeneID" id="19470850"/>
<dbReference type="GO" id="GO:0003735">
    <property type="term" value="F:structural constituent of ribosome"/>
    <property type="evidence" value="ECO:0007669"/>
    <property type="project" value="InterPro"/>
</dbReference>
<accession>S3DEZ9</accession>
<dbReference type="AlphaFoldDB" id="S3DEZ9"/>
<dbReference type="Pfam" id="PF01281">
    <property type="entry name" value="Ribosomal_L9_N"/>
    <property type="match status" value="1"/>
</dbReference>
<keyword evidence="2" id="KW-0689">Ribosomal protein</keyword>
<evidence type="ECO:0000256" key="1">
    <source>
        <dbReference type="ARBA" id="ARBA00010605"/>
    </source>
</evidence>
<evidence type="ECO:0000313" key="7">
    <source>
        <dbReference type="Proteomes" id="UP000016922"/>
    </source>
</evidence>
<dbReference type="InterPro" id="IPR036935">
    <property type="entry name" value="Ribosomal_bL9_N_sf"/>
</dbReference>
<dbReference type="EMBL" id="KE145372">
    <property type="protein sequence ID" value="EPE25228.1"/>
    <property type="molecule type" value="Genomic_DNA"/>
</dbReference>
<protein>
    <recommendedName>
        <fullName evidence="5">Ribosomal protein L9 domain-containing protein</fullName>
    </recommendedName>
</protein>
<dbReference type="GO" id="GO:1990904">
    <property type="term" value="C:ribonucleoprotein complex"/>
    <property type="evidence" value="ECO:0007669"/>
    <property type="project" value="UniProtKB-KW"/>
</dbReference>
<dbReference type="PANTHER" id="PTHR21368">
    <property type="entry name" value="50S RIBOSOMAL PROTEIN L9"/>
    <property type="match status" value="1"/>
</dbReference>
<evidence type="ECO:0000313" key="6">
    <source>
        <dbReference type="EMBL" id="EPE25228.1"/>
    </source>
</evidence>
<feature type="domain" description="Ribosomal protein L9" evidence="5">
    <location>
        <begin position="50"/>
        <end position="93"/>
    </location>
</feature>
<dbReference type="STRING" id="1116229.S3DEZ9"/>
<feature type="region of interest" description="Disordered" evidence="4">
    <location>
        <begin position="148"/>
        <end position="169"/>
    </location>
</feature>
<evidence type="ECO:0000256" key="4">
    <source>
        <dbReference type="SAM" id="MobiDB-lite"/>
    </source>
</evidence>
<dbReference type="InterPro" id="IPR009027">
    <property type="entry name" value="Ribosomal_bL9/RNase_H1_N"/>
</dbReference>
<dbReference type="OrthoDB" id="5555409at2759"/>
<gene>
    <name evidence="6" type="ORF">GLAREA_11809</name>
</gene>
<dbReference type="Gene3D" id="3.40.5.10">
    <property type="entry name" value="Ribosomal protein L9, N-terminal domain"/>
    <property type="match status" value="1"/>
</dbReference>
<name>S3DEZ9_GLAL2</name>
<dbReference type="SUPFAM" id="SSF55658">
    <property type="entry name" value="L9 N-domain-like"/>
    <property type="match status" value="1"/>
</dbReference>
<comment type="similarity">
    <text evidence="1">Belongs to the bacterial ribosomal protein bL9 family.</text>
</comment>
<dbReference type="InterPro" id="IPR020070">
    <property type="entry name" value="Ribosomal_bL9_N"/>
</dbReference>
<dbReference type="KEGG" id="glz:GLAREA_11809"/>
<dbReference type="eggNOG" id="ENOG502SA1R">
    <property type="taxonomic scope" value="Eukaryota"/>
</dbReference>
<reference evidence="6 7" key="1">
    <citation type="journal article" date="2013" name="BMC Genomics">
        <title>Genomics-driven discovery of the pneumocandin biosynthetic gene cluster in the fungus Glarea lozoyensis.</title>
        <authorList>
            <person name="Chen L."/>
            <person name="Yue Q."/>
            <person name="Zhang X."/>
            <person name="Xiang M."/>
            <person name="Wang C."/>
            <person name="Li S."/>
            <person name="Che Y."/>
            <person name="Ortiz-Lopez F.J."/>
            <person name="Bills G.F."/>
            <person name="Liu X."/>
            <person name="An Z."/>
        </authorList>
    </citation>
    <scope>NUCLEOTIDE SEQUENCE [LARGE SCALE GENOMIC DNA]</scope>
    <source>
        <strain evidence="7">ATCC 20868 / MF5171</strain>
    </source>
</reference>
<sequence length="328" mass="35436">MASPLTSRVPQCISCVRRTLGYMGEKVLFPAQQIRGKKKLSRTPNKVNALLLKDIKGFGKKGNVVSIVAGVMRNQWYPRRQAEYATAARMKELGLRQEDVIEGGLLPANEDAIPNEAAKAAADALLSAEDAPKPEGYVPFLRAEKPRKAEKIVPPSAPEAEKGPETPTPVEASAILSSVLPEHQDITFLRTPLTTAPAIPRRMSPSLPAKAAVSVAAGGKTSIKPLQTGIFGSVSTTDIALQVNSFLAKHRKGALINVSPDEIAFVDELEDATRVKHLGDFRIDIKLRGAPTAIRRTSVDTKLRLAIWRISGFLFGIPKGNLTAIFQP</sequence>
<dbReference type="InterPro" id="IPR000244">
    <property type="entry name" value="Ribosomal_bL9"/>
</dbReference>
<dbReference type="Proteomes" id="UP000016922">
    <property type="component" value="Unassembled WGS sequence"/>
</dbReference>
<organism evidence="6 7">
    <name type="scientific">Glarea lozoyensis (strain ATCC 20868 / MF5171)</name>
    <dbReference type="NCBI Taxonomy" id="1116229"/>
    <lineage>
        <taxon>Eukaryota</taxon>
        <taxon>Fungi</taxon>
        <taxon>Dikarya</taxon>
        <taxon>Ascomycota</taxon>
        <taxon>Pezizomycotina</taxon>
        <taxon>Leotiomycetes</taxon>
        <taxon>Helotiales</taxon>
        <taxon>Helotiaceae</taxon>
        <taxon>Glarea</taxon>
    </lineage>
</organism>
<evidence type="ECO:0000256" key="2">
    <source>
        <dbReference type="ARBA" id="ARBA00022980"/>
    </source>
</evidence>
<keyword evidence="3" id="KW-0687">Ribonucleoprotein</keyword>
<dbReference type="HOGENOM" id="CLU_067878_0_0_1"/>
<evidence type="ECO:0000256" key="3">
    <source>
        <dbReference type="ARBA" id="ARBA00023274"/>
    </source>
</evidence>
<dbReference type="RefSeq" id="XP_008088143.1">
    <property type="nucleotide sequence ID" value="XM_008089952.1"/>
</dbReference>
<keyword evidence="7" id="KW-1185">Reference proteome</keyword>
<evidence type="ECO:0000259" key="5">
    <source>
        <dbReference type="Pfam" id="PF01281"/>
    </source>
</evidence>
<dbReference type="GO" id="GO:0006412">
    <property type="term" value="P:translation"/>
    <property type="evidence" value="ECO:0007669"/>
    <property type="project" value="InterPro"/>
</dbReference>
<dbReference type="GO" id="GO:0005840">
    <property type="term" value="C:ribosome"/>
    <property type="evidence" value="ECO:0007669"/>
    <property type="project" value="UniProtKB-KW"/>
</dbReference>